<dbReference type="InterPro" id="IPR043426">
    <property type="entry name" value="MltB-like"/>
</dbReference>
<gene>
    <name evidence="2" type="ORF">GCM10010979_20670</name>
</gene>
<reference evidence="2" key="1">
    <citation type="journal article" date="2014" name="Int. J. Syst. Evol. Microbiol.">
        <title>Complete genome sequence of Corynebacterium casei LMG S-19264T (=DSM 44701T), isolated from a smear-ripened cheese.</title>
        <authorList>
            <consortium name="US DOE Joint Genome Institute (JGI-PGF)"/>
            <person name="Walter F."/>
            <person name="Albersmeier A."/>
            <person name="Kalinowski J."/>
            <person name="Ruckert C."/>
        </authorList>
    </citation>
    <scope>NUCLEOTIDE SEQUENCE</scope>
    <source>
        <strain evidence="2">CGMCC 1.12813</strain>
    </source>
</reference>
<dbReference type="InterPro" id="IPR023346">
    <property type="entry name" value="Lysozyme-like_dom_sf"/>
</dbReference>
<dbReference type="GO" id="GO:0009253">
    <property type="term" value="P:peptidoglycan catabolic process"/>
    <property type="evidence" value="ECO:0007669"/>
    <property type="project" value="TreeGrafter"/>
</dbReference>
<keyword evidence="3" id="KW-1185">Reference proteome</keyword>
<dbReference type="AlphaFoldDB" id="A0A916SNY1"/>
<dbReference type="EMBL" id="BMGB01000001">
    <property type="protein sequence ID" value="GGB05856.1"/>
    <property type="molecule type" value="Genomic_DNA"/>
</dbReference>
<reference evidence="2" key="2">
    <citation type="submission" date="2020-09" db="EMBL/GenBank/DDBJ databases">
        <authorList>
            <person name="Sun Q."/>
            <person name="Zhou Y."/>
        </authorList>
    </citation>
    <scope>NUCLEOTIDE SEQUENCE</scope>
    <source>
        <strain evidence="2">CGMCC 1.12813</strain>
    </source>
</reference>
<protein>
    <recommendedName>
        <fullName evidence="1">Transglycosylase SLT domain-containing protein</fullName>
    </recommendedName>
</protein>
<dbReference type="Pfam" id="PF13406">
    <property type="entry name" value="SLT_2"/>
    <property type="match status" value="1"/>
</dbReference>
<dbReference type="PANTHER" id="PTHR30163:SF8">
    <property type="entry name" value="LYTIC MUREIN TRANSGLYCOSYLASE"/>
    <property type="match status" value="1"/>
</dbReference>
<proteinExistence type="predicted"/>
<dbReference type="InterPro" id="IPR031304">
    <property type="entry name" value="SLT_2"/>
</dbReference>
<evidence type="ECO:0000313" key="3">
    <source>
        <dbReference type="Proteomes" id="UP000606922"/>
    </source>
</evidence>
<accession>A0A916SNY1</accession>
<evidence type="ECO:0000313" key="2">
    <source>
        <dbReference type="EMBL" id="GGB05856.1"/>
    </source>
</evidence>
<name>A0A916SNY1_9MICO</name>
<dbReference type="Proteomes" id="UP000606922">
    <property type="component" value="Unassembled WGS sequence"/>
</dbReference>
<dbReference type="PANTHER" id="PTHR30163">
    <property type="entry name" value="MEMBRANE-BOUND LYTIC MUREIN TRANSGLYCOSYLASE B"/>
    <property type="match status" value="1"/>
</dbReference>
<comment type="caution">
    <text evidence="2">The sequence shown here is derived from an EMBL/GenBank/DDBJ whole genome shotgun (WGS) entry which is preliminary data.</text>
</comment>
<evidence type="ECO:0000259" key="1">
    <source>
        <dbReference type="Pfam" id="PF13406"/>
    </source>
</evidence>
<organism evidence="2 3">
    <name type="scientific">Conyzicola nivalis</name>
    <dbReference type="NCBI Taxonomy" id="1477021"/>
    <lineage>
        <taxon>Bacteria</taxon>
        <taxon>Bacillati</taxon>
        <taxon>Actinomycetota</taxon>
        <taxon>Actinomycetes</taxon>
        <taxon>Micrococcales</taxon>
        <taxon>Microbacteriaceae</taxon>
        <taxon>Conyzicola</taxon>
    </lineage>
</organism>
<dbReference type="GO" id="GO:0008933">
    <property type="term" value="F:peptidoglycan lytic transglycosylase activity"/>
    <property type="evidence" value="ECO:0007669"/>
    <property type="project" value="TreeGrafter"/>
</dbReference>
<dbReference type="Gene3D" id="1.10.530.10">
    <property type="match status" value="1"/>
</dbReference>
<sequence length="251" mass="25366">MPARRHTRILIGAGAAVVVAGLVAFFALSPLSPAADDGEALPAPTWASPAAPPVEAAAVTGPGVAGTVDAVWLAETAEATDIPERALAAYAGVAISKAVQMPTCGLGWNTLAAIGYAESRHGTHDGSTVGADGTVAPPIFGIALEGGATEHIPDSDAGAVDGDAEFDRAVGPMQLIPQTWRNWHVDASGDGVEDPQNLDDAVAASANYLCRASGDMAHEAGWAAGIAAYNSDPAYAVIIAETGSRYRSLSQ</sequence>
<feature type="domain" description="Transglycosylase SLT" evidence="1">
    <location>
        <begin position="169"/>
        <end position="212"/>
    </location>
</feature>
<dbReference type="SUPFAM" id="SSF53955">
    <property type="entry name" value="Lysozyme-like"/>
    <property type="match status" value="1"/>
</dbReference>